<protein>
    <recommendedName>
        <fullName evidence="3">Alcohol acetyltransferase</fullName>
    </recommendedName>
</protein>
<dbReference type="InterPro" id="IPR052058">
    <property type="entry name" value="Alcohol_O-acetyltransferase"/>
</dbReference>
<accession>A0AAD6CPF7</accession>
<proteinExistence type="predicted"/>
<dbReference type="Pfam" id="PF07247">
    <property type="entry name" value="AATase"/>
    <property type="match status" value="1"/>
</dbReference>
<dbReference type="PANTHER" id="PTHR28037">
    <property type="entry name" value="ALCOHOL O-ACETYLTRANSFERASE 1-RELATED"/>
    <property type="match status" value="1"/>
</dbReference>
<evidence type="ECO:0000313" key="1">
    <source>
        <dbReference type="EMBL" id="KAJ5526425.1"/>
    </source>
</evidence>
<sequence>MSEPETLMRFASPNERRTISREELGFYNALIVGGVYEIPGEQVDLNSPESFIAPLEACILKYSFLSTIVKNKHTEKPAYYEVPTIDLHDHIAILQHDNFEDDDTSTFESILPQILDRPWPADIPPWRIVILPLPSPDSSAVKRCLIVFAFSHTIGDGMVGVAFHRTFLEAWRQGVRRDGEESFLVSLPGRSLPAPFDTRERLTISWNFLLAPLIAVHLPKFLAAMLGLHARASTVDAGTWTGSRSFYDPAVTDSSRVKMLEIEAPLVQKSLQICRKHDTKLTGALHQMIVRALSKAIPDPSVTNFVSGTAVDMRRSVGIPSLSWGLYVSGQYDVHQRARNVESPALPDEMWINASLITKSLAECSTRLHDQAIGLLRYIPSIRNWTLGKVGAERDCSYEVSNLLAFDDGNSEADQKCSITKMIFSQPANVPSGPLVFNFISVKGGSLMCTVSWQSGALGVPVEKEMPFVDDICSSIQADFASLQE</sequence>
<dbReference type="InterPro" id="IPR010828">
    <property type="entry name" value="Atf2/Sli1-like"/>
</dbReference>
<dbReference type="EMBL" id="JAQIZZ010000008">
    <property type="protein sequence ID" value="KAJ5526425.1"/>
    <property type="molecule type" value="Genomic_DNA"/>
</dbReference>
<dbReference type="PANTHER" id="PTHR28037:SF1">
    <property type="entry name" value="ALCOHOL O-ACETYLTRANSFERASE 1-RELATED"/>
    <property type="match status" value="1"/>
</dbReference>
<keyword evidence="2" id="KW-1185">Reference proteome</keyword>
<evidence type="ECO:0008006" key="3">
    <source>
        <dbReference type="Google" id="ProtNLM"/>
    </source>
</evidence>
<organism evidence="1 2">
    <name type="scientific">Penicillium frequentans</name>
    <dbReference type="NCBI Taxonomy" id="3151616"/>
    <lineage>
        <taxon>Eukaryota</taxon>
        <taxon>Fungi</taxon>
        <taxon>Dikarya</taxon>
        <taxon>Ascomycota</taxon>
        <taxon>Pezizomycotina</taxon>
        <taxon>Eurotiomycetes</taxon>
        <taxon>Eurotiomycetidae</taxon>
        <taxon>Eurotiales</taxon>
        <taxon>Aspergillaceae</taxon>
        <taxon>Penicillium</taxon>
    </lineage>
</organism>
<dbReference type="Proteomes" id="UP001220324">
    <property type="component" value="Unassembled WGS sequence"/>
</dbReference>
<gene>
    <name evidence="1" type="ORF">N7494_013075</name>
</gene>
<dbReference type="AlphaFoldDB" id="A0AAD6CPF7"/>
<name>A0AAD6CPF7_9EURO</name>
<reference evidence="1 2" key="1">
    <citation type="journal article" date="2023" name="IMA Fungus">
        <title>Comparative genomic study of the Penicillium genus elucidates a diverse pangenome and 15 lateral gene transfer events.</title>
        <authorList>
            <person name="Petersen C."/>
            <person name="Sorensen T."/>
            <person name="Nielsen M.R."/>
            <person name="Sondergaard T.E."/>
            <person name="Sorensen J.L."/>
            <person name="Fitzpatrick D.A."/>
            <person name="Frisvad J.C."/>
            <person name="Nielsen K.L."/>
        </authorList>
    </citation>
    <scope>NUCLEOTIDE SEQUENCE [LARGE SCALE GENOMIC DNA]</scope>
    <source>
        <strain evidence="1 2">IBT 35679</strain>
    </source>
</reference>
<comment type="caution">
    <text evidence="1">The sequence shown here is derived from an EMBL/GenBank/DDBJ whole genome shotgun (WGS) entry which is preliminary data.</text>
</comment>
<dbReference type="GO" id="GO:0008080">
    <property type="term" value="F:N-acetyltransferase activity"/>
    <property type="evidence" value="ECO:0007669"/>
    <property type="project" value="TreeGrafter"/>
</dbReference>
<evidence type="ECO:0000313" key="2">
    <source>
        <dbReference type="Proteomes" id="UP001220324"/>
    </source>
</evidence>